<proteinExistence type="predicted"/>
<accession>A0ABZ0HQT1</accession>
<keyword evidence="4" id="KW-1185">Reference proteome</keyword>
<dbReference type="Gene3D" id="3.40.50.300">
    <property type="entry name" value="P-loop containing nucleotide triphosphate hydrolases"/>
    <property type="match status" value="1"/>
</dbReference>
<dbReference type="Proteomes" id="UP001626536">
    <property type="component" value="Chromosome"/>
</dbReference>
<dbReference type="RefSeq" id="WP_407338351.1">
    <property type="nucleotide sequence ID" value="NZ_CP136862.1"/>
</dbReference>
<dbReference type="EMBL" id="CP136862">
    <property type="protein sequence ID" value="WOJ88913.1"/>
    <property type="molecule type" value="Genomic_DNA"/>
</dbReference>
<sequence>MRSAATPARIRRAHPSAARRTRPIDRRRRKRSRGCRGALAGAAARHDAALRLGETALADLQASEAAYATAFEDLDQRRAALGFAEALPPAPEAALAPVLRLAALAESDREALAAPLGRAETLRADLEKLREAHGQAAETLERKLAELAAQSQALHAVELERAGAETTSRELRDRLLSIDRELDPFLRAGAFAPADVDRDADSVATRLKALANDYRLLKAGLAEDDAALRALEPMQAAAAEAARTSAATLETLTSDASARATVLRDVRMERAALIEGEQTGAHRTRHNEMRRQARTTLDLAREADSEAGKRLAAAIHGESAARADLEAAKLGLIECRQDFAAAVAATDFTTERVSELLGTALTLREGLRVKIDAIDKALSQAAASLGERQRDLDDLLARDARDDDPAALTAEIASLQDKADAAQRRSGAIENQLSQDDAARDSAAALAVEIEAAAADLVIWQALDDAIGSASGDKFRRFAQGVTLDHLVALANRHLAALAPRYRLERAPTSDLSVHVVDRDMGSEKRAARSLSGGERFLVSLSLAIALSGLEGRQAFVDTLFVDEGFGSLDAETLDVAIDALESLHGQGRKVGVVTHVAAMIERIAVQVRVEKHGNGRSAVRVTQAGIAALA</sequence>
<reference evidence="3 4" key="1">
    <citation type="submission" date="2023-10" db="EMBL/GenBank/DDBJ databases">
        <title>Novel methanotroph of the genus Methylocapsa from a subarctic wetland.</title>
        <authorList>
            <person name="Belova S.E."/>
            <person name="Oshkin I.Y."/>
            <person name="Miroshnikov K."/>
            <person name="Dedysh S.N."/>
        </authorList>
    </citation>
    <scope>NUCLEOTIDE SEQUENCE [LARGE SCALE GENOMIC DNA]</scope>
    <source>
        <strain evidence="3 4">RX1</strain>
    </source>
</reference>
<protein>
    <submittedName>
        <fullName evidence="3">SbcC/MukB-like Walker B domain-containing protein</fullName>
    </submittedName>
</protein>
<evidence type="ECO:0000313" key="3">
    <source>
        <dbReference type="EMBL" id="WOJ88913.1"/>
    </source>
</evidence>
<evidence type="ECO:0000256" key="2">
    <source>
        <dbReference type="SAM" id="MobiDB-lite"/>
    </source>
</evidence>
<gene>
    <name evidence="3" type="ORF">RZS28_14010</name>
</gene>
<dbReference type="PANTHER" id="PTHR32114">
    <property type="entry name" value="ABC TRANSPORTER ABCH.3"/>
    <property type="match status" value="1"/>
</dbReference>
<dbReference type="InterPro" id="IPR027417">
    <property type="entry name" value="P-loop_NTPase"/>
</dbReference>
<organism evidence="3 4">
    <name type="scientific">Methylocapsa polymorpha</name>
    <dbReference type="NCBI Taxonomy" id="3080828"/>
    <lineage>
        <taxon>Bacteria</taxon>
        <taxon>Pseudomonadati</taxon>
        <taxon>Pseudomonadota</taxon>
        <taxon>Alphaproteobacteria</taxon>
        <taxon>Hyphomicrobiales</taxon>
        <taxon>Beijerinckiaceae</taxon>
        <taxon>Methylocapsa</taxon>
    </lineage>
</organism>
<feature type="coiled-coil region" evidence="1">
    <location>
        <begin position="119"/>
        <end position="157"/>
    </location>
</feature>
<name>A0ABZ0HQT1_9HYPH</name>
<evidence type="ECO:0000313" key="4">
    <source>
        <dbReference type="Proteomes" id="UP001626536"/>
    </source>
</evidence>
<dbReference type="SUPFAM" id="SSF52540">
    <property type="entry name" value="P-loop containing nucleoside triphosphate hydrolases"/>
    <property type="match status" value="1"/>
</dbReference>
<dbReference type="Pfam" id="PF13558">
    <property type="entry name" value="SbcC_Walker_B"/>
    <property type="match status" value="1"/>
</dbReference>
<feature type="region of interest" description="Disordered" evidence="2">
    <location>
        <begin position="1"/>
        <end position="38"/>
    </location>
</feature>
<evidence type="ECO:0000256" key="1">
    <source>
        <dbReference type="SAM" id="Coils"/>
    </source>
</evidence>
<dbReference type="PANTHER" id="PTHR32114:SF2">
    <property type="entry name" value="ABC TRANSPORTER ABCH.3"/>
    <property type="match status" value="1"/>
</dbReference>
<keyword evidence="1" id="KW-0175">Coiled coil</keyword>
<feature type="compositionally biased region" description="Basic residues" evidence="2">
    <location>
        <begin position="9"/>
        <end position="34"/>
    </location>
</feature>